<evidence type="ECO:0000313" key="2">
    <source>
        <dbReference type="EMBL" id="PWJ60274.1"/>
    </source>
</evidence>
<keyword evidence="1" id="KW-0472">Membrane</keyword>
<sequence length="121" mass="13406">MKKVLQLEEAAQFLLGVFLFSKLEFPWWYFPAFLLLPDLSMLGYLGGNRIGAGVYNFFHHKALAVAIGAVGMYMSMPLLMLAGIILYAHSAMDRGLGYGLKYSTGFQDTHLGKIGKHESQG</sequence>
<keyword evidence="3" id="KW-1185">Reference proteome</keyword>
<evidence type="ECO:0000256" key="1">
    <source>
        <dbReference type="SAM" id="Phobius"/>
    </source>
</evidence>
<dbReference type="OrthoDB" id="9813911at2"/>
<name>A0A316ASN5_9BACT</name>
<comment type="caution">
    <text evidence="2">The sequence shown here is derived from an EMBL/GenBank/DDBJ whole genome shotgun (WGS) entry which is preliminary data.</text>
</comment>
<evidence type="ECO:0000313" key="3">
    <source>
        <dbReference type="Proteomes" id="UP000245880"/>
    </source>
</evidence>
<keyword evidence="1" id="KW-0812">Transmembrane</keyword>
<proteinExistence type="predicted"/>
<feature type="transmembrane region" description="Helical" evidence="1">
    <location>
        <begin position="12"/>
        <end position="30"/>
    </location>
</feature>
<reference evidence="2 3" key="1">
    <citation type="submission" date="2018-03" db="EMBL/GenBank/DDBJ databases">
        <title>Genomic Encyclopedia of Archaeal and Bacterial Type Strains, Phase II (KMG-II): from individual species to whole genera.</title>
        <authorList>
            <person name="Goeker M."/>
        </authorList>
    </citation>
    <scope>NUCLEOTIDE SEQUENCE [LARGE SCALE GENOMIC DNA]</scope>
    <source>
        <strain evidence="2 3">DSM 100346</strain>
    </source>
</reference>
<dbReference type="EMBL" id="QGDT01000001">
    <property type="protein sequence ID" value="PWJ60274.1"/>
    <property type="molecule type" value="Genomic_DNA"/>
</dbReference>
<gene>
    <name evidence="2" type="ORF">CLV98_101455</name>
</gene>
<dbReference type="InterPro" id="IPR025356">
    <property type="entry name" value="DUF4260"/>
</dbReference>
<dbReference type="RefSeq" id="WP_109672421.1">
    <property type="nucleotide sequence ID" value="NZ_QGDT01000001.1"/>
</dbReference>
<accession>A0A316ASN5</accession>
<organism evidence="2 3">
    <name type="scientific">Dyadobacter jejuensis</name>
    <dbReference type="NCBI Taxonomy" id="1082580"/>
    <lineage>
        <taxon>Bacteria</taxon>
        <taxon>Pseudomonadati</taxon>
        <taxon>Bacteroidota</taxon>
        <taxon>Cytophagia</taxon>
        <taxon>Cytophagales</taxon>
        <taxon>Spirosomataceae</taxon>
        <taxon>Dyadobacter</taxon>
    </lineage>
</organism>
<dbReference type="AlphaFoldDB" id="A0A316ASN5"/>
<feature type="transmembrane region" description="Helical" evidence="1">
    <location>
        <begin position="63"/>
        <end position="88"/>
    </location>
</feature>
<keyword evidence="1" id="KW-1133">Transmembrane helix</keyword>
<dbReference type="Pfam" id="PF14079">
    <property type="entry name" value="DUF4260"/>
    <property type="match status" value="1"/>
</dbReference>
<dbReference type="Proteomes" id="UP000245880">
    <property type="component" value="Unassembled WGS sequence"/>
</dbReference>
<protein>
    <submittedName>
        <fullName evidence="2">Uncharacterized protein DUF4260</fullName>
    </submittedName>
</protein>